<dbReference type="PRINTS" id="PR00455">
    <property type="entry name" value="HTHTETR"/>
</dbReference>
<organism evidence="6 7">
    <name type="scientific">Nonomuraea purpurea</name>
    <dbReference type="NCBI Taxonomy" id="1849276"/>
    <lineage>
        <taxon>Bacteria</taxon>
        <taxon>Bacillati</taxon>
        <taxon>Actinomycetota</taxon>
        <taxon>Actinomycetes</taxon>
        <taxon>Streptosporangiales</taxon>
        <taxon>Streptosporangiaceae</taxon>
        <taxon>Nonomuraea</taxon>
    </lineage>
</organism>
<dbReference type="PANTHER" id="PTHR30055">
    <property type="entry name" value="HTH-TYPE TRANSCRIPTIONAL REGULATOR RUTR"/>
    <property type="match status" value="1"/>
</dbReference>
<keyword evidence="7" id="KW-1185">Reference proteome</keyword>
<evidence type="ECO:0000313" key="6">
    <source>
        <dbReference type="EMBL" id="MFC4006229.1"/>
    </source>
</evidence>
<dbReference type="InterPro" id="IPR023772">
    <property type="entry name" value="DNA-bd_HTH_TetR-type_CS"/>
</dbReference>
<reference evidence="7" key="1">
    <citation type="journal article" date="2019" name="Int. J. Syst. Evol. Microbiol.">
        <title>The Global Catalogue of Microorganisms (GCM) 10K type strain sequencing project: providing services to taxonomists for standard genome sequencing and annotation.</title>
        <authorList>
            <consortium name="The Broad Institute Genomics Platform"/>
            <consortium name="The Broad Institute Genome Sequencing Center for Infectious Disease"/>
            <person name="Wu L."/>
            <person name="Ma J."/>
        </authorList>
    </citation>
    <scope>NUCLEOTIDE SEQUENCE [LARGE SCALE GENOMIC DNA]</scope>
    <source>
        <strain evidence="7">TBRC 1276</strain>
    </source>
</reference>
<dbReference type="InterPro" id="IPR050109">
    <property type="entry name" value="HTH-type_TetR-like_transc_reg"/>
</dbReference>
<dbReference type="SUPFAM" id="SSF46689">
    <property type="entry name" value="Homeodomain-like"/>
    <property type="match status" value="1"/>
</dbReference>
<comment type="caution">
    <text evidence="6">The sequence shown here is derived from an EMBL/GenBank/DDBJ whole genome shotgun (WGS) entry which is preliminary data.</text>
</comment>
<dbReference type="Gene3D" id="1.10.10.60">
    <property type="entry name" value="Homeodomain-like"/>
    <property type="match status" value="1"/>
</dbReference>
<dbReference type="PANTHER" id="PTHR30055:SF234">
    <property type="entry name" value="HTH-TYPE TRANSCRIPTIONAL REGULATOR BETI"/>
    <property type="match status" value="1"/>
</dbReference>
<keyword evidence="3" id="KW-0804">Transcription</keyword>
<dbReference type="InterPro" id="IPR001647">
    <property type="entry name" value="HTH_TetR"/>
</dbReference>
<dbReference type="Proteomes" id="UP001595851">
    <property type="component" value="Unassembled WGS sequence"/>
</dbReference>
<dbReference type="Pfam" id="PF00440">
    <property type="entry name" value="TetR_N"/>
    <property type="match status" value="1"/>
</dbReference>
<protein>
    <submittedName>
        <fullName evidence="6">TetR/AcrR family transcriptional regulator</fullName>
    </submittedName>
</protein>
<dbReference type="EMBL" id="JBHSBI010000001">
    <property type="protein sequence ID" value="MFC4006229.1"/>
    <property type="molecule type" value="Genomic_DNA"/>
</dbReference>
<evidence type="ECO:0000256" key="3">
    <source>
        <dbReference type="ARBA" id="ARBA00023163"/>
    </source>
</evidence>
<evidence type="ECO:0000313" key="7">
    <source>
        <dbReference type="Proteomes" id="UP001595851"/>
    </source>
</evidence>
<dbReference type="RefSeq" id="WP_379526383.1">
    <property type="nucleotide sequence ID" value="NZ_JBHSBI010000001.1"/>
</dbReference>
<accession>A0ABV8FZG3</accession>
<keyword evidence="2 4" id="KW-0238">DNA-binding</keyword>
<dbReference type="PROSITE" id="PS01081">
    <property type="entry name" value="HTH_TETR_1"/>
    <property type="match status" value="1"/>
</dbReference>
<dbReference type="PROSITE" id="PS50977">
    <property type="entry name" value="HTH_TETR_2"/>
    <property type="match status" value="1"/>
</dbReference>
<evidence type="ECO:0000256" key="2">
    <source>
        <dbReference type="ARBA" id="ARBA00023125"/>
    </source>
</evidence>
<feature type="domain" description="HTH tetR-type" evidence="5">
    <location>
        <begin position="13"/>
        <end position="73"/>
    </location>
</feature>
<evidence type="ECO:0000256" key="1">
    <source>
        <dbReference type="ARBA" id="ARBA00023015"/>
    </source>
</evidence>
<sequence>MGEPTGLRERKKQRTRRTLIETGLRLFDEAGYEATTVADICAAAELSPATFYKHFPAKEDLVFHEQLERLEAVRDLITGRHPGESLESLLRRCIAMAQDPDRWILGPHAGGLIQIRSRLITTVPSLRAITLRWLFDTQHEWAQALERAFPEELDDITAHAIIGALTGAVVSASLANLAKGPDAAPIRDVIERAAQTALAGLPTPAKTSHRYQE</sequence>
<evidence type="ECO:0000256" key="4">
    <source>
        <dbReference type="PROSITE-ProRule" id="PRU00335"/>
    </source>
</evidence>
<dbReference type="InterPro" id="IPR009057">
    <property type="entry name" value="Homeodomain-like_sf"/>
</dbReference>
<gene>
    <name evidence="6" type="ORF">ACFOY2_03275</name>
</gene>
<name>A0ABV8FZG3_9ACTN</name>
<dbReference type="Gene3D" id="1.10.357.10">
    <property type="entry name" value="Tetracycline Repressor, domain 2"/>
    <property type="match status" value="1"/>
</dbReference>
<evidence type="ECO:0000259" key="5">
    <source>
        <dbReference type="PROSITE" id="PS50977"/>
    </source>
</evidence>
<proteinExistence type="predicted"/>
<feature type="DNA-binding region" description="H-T-H motif" evidence="4">
    <location>
        <begin position="36"/>
        <end position="55"/>
    </location>
</feature>
<keyword evidence="1" id="KW-0805">Transcription regulation</keyword>